<keyword evidence="3" id="KW-1185">Reference proteome</keyword>
<evidence type="ECO:0000256" key="1">
    <source>
        <dbReference type="SAM" id="MobiDB-lite"/>
    </source>
</evidence>
<comment type="caution">
    <text evidence="2">The sequence shown here is derived from an EMBL/GenBank/DDBJ whole genome shotgun (WGS) entry which is preliminary data.</text>
</comment>
<organism evidence="2 3">
    <name type="scientific">Clohesyomyces aquaticus</name>
    <dbReference type="NCBI Taxonomy" id="1231657"/>
    <lineage>
        <taxon>Eukaryota</taxon>
        <taxon>Fungi</taxon>
        <taxon>Dikarya</taxon>
        <taxon>Ascomycota</taxon>
        <taxon>Pezizomycotina</taxon>
        <taxon>Dothideomycetes</taxon>
        <taxon>Pleosporomycetidae</taxon>
        <taxon>Pleosporales</taxon>
        <taxon>Lindgomycetaceae</taxon>
        <taxon>Clohesyomyces</taxon>
    </lineage>
</organism>
<name>A0A1Y1ZJ28_9PLEO</name>
<feature type="compositionally biased region" description="Basic and acidic residues" evidence="1">
    <location>
        <begin position="113"/>
        <end position="128"/>
    </location>
</feature>
<reference evidence="2 3" key="1">
    <citation type="submission" date="2016-07" db="EMBL/GenBank/DDBJ databases">
        <title>Pervasive Adenine N6-methylation of Active Genes in Fungi.</title>
        <authorList>
            <consortium name="DOE Joint Genome Institute"/>
            <person name="Mondo S.J."/>
            <person name="Dannebaum R.O."/>
            <person name="Kuo R.C."/>
            <person name="Labutti K."/>
            <person name="Haridas S."/>
            <person name="Kuo A."/>
            <person name="Salamov A."/>
            <person name="Ahrendt S.R."/>
            <person name="Lipzen A."/>
            <person name="Sullivan W."/>
            <person name="Andreopoulos W.B."/>
            <person name="Clum A."/>
            <person name="Lindquist E."/>
            <person name="Daum C."/>
            <person name="Ramamoorthy G.K."/>
            <person name="Gryganskyi A."/>
            <person name="Culley D."/>
            <person name="Magnuson J.K."/>
            <person name="James T.Y."/>
            <person name="O'Malley M.A."/>
            <person name="Stajich J.E."/>
            <person name="Spatafora J.W."/>
            <person name="Visel A."/>
            <person name="Grigoriev I.V."/>
        </authorList>
    </citation>
    <scope>NUCLEOTIDE SEQUENCE [LARGE SCALE GENOMIC DNA]</scope>
    <source>
        <strain evidence="2 3">CBS 115471</strain>
    </source>
</reference>
<dbReference type="Proteomes" id="UP000193144">
    <property type="component" value="Unassembled WGS sequence"/>
</dbReference>
<proteinExistence type="predicted"/>
<evidence type="ECO:0000313" key="3">
    <source>
        <dbReference type="Proteomes" id="UP000193144"/>
    </source>
</evidence>
<dbReference type="EMBL" id="MCFA01000081">
    <property type="protein sequence ID" value="ORY09835.1"/>
    <property type="molecule type" value="Genomic_DNA"/>
</dbReference>
<feature type="region of interest" description="Disordered" evidence="1">
    <location>
        <begin position="113"/>
        <end position="138"/>
    </location>
</feature>
<sequence>MESTDAPKRIVLRFNVLYEREEQIINKQFFAFYSTEPADDYYSHLMAPNESSKMHIVLDLGCKTNPVVDLKAIPYEVYKLRKRDEKFTFEKLNSGACDLARLRCDRVVWGTDRRRPHPEELDGERPEHTGQGPPMFVS</sequence>
<dbReference type="AlphaFoldDB" id="A0A1Y1ZJ28"/>
<dbReference type="OrthoDB" id="3709982at2759"/>
<protein>
    <submittedName>
        <fullName evidence="2">Uncharacterized protein</fullName>
    </submittedName>
</protein>
<accession>A0A1Y1ZJ28</accession>
<gene>
    <name evidence="2" type="ORF">BCR34DRAFT_589039</name>
</gene>
<evidence type="ECO:0000313" key="2">
    <source>
        <dbReference type="EMBL" id="ORY09835.1"/>
    </source>
</evidence>
<dbReference type="STRING" id="1231657.A0A1Y1ZJ28"/>